<evidence type="ECO:0000256" key="1">
    <source>
        <dbReference type="ARBA" id="ARBA00001974"/>
    </source>
</evidence>
<proteinExistence type="inferred from homology"/>
<evidence type="ECO:0000259" key="9">
    <source>
        <dbReference type="Pfam" id="PF02771"/>
    </source>
</evidence>
<dbReference type="PANTHER" id="PTHR43884">
    <property type="entry name" value="ACYL-COA DEHYDROGENASE"/>
    <property type="match status" value="1"/>
</dbReference>
<reference evidence="10 11" key="1">
    <citation type="submission" date="2023-04" db="EMBL/GenBank/DDBJ databases">
        <title>Marinobulbifer ophiurae gen. nov., sp. Nov., isolate from tissue of brittle star Ophioplocus japonicus.</title>
        <authorList>
            <person name="Kawano K."/>
            <person name="Sawayama S."/>
            <person name="Nakagawa S."/>
        </authorList>
    </citation>
    <scope>NUCLEOTIDE SEQUENCE [LARGE SCALE GENOMIC DNA]</scope>
    <source>
        <strain evidence="10 11">NKW57</strain>
    </source>
</reference>
<sequence>MDFSLTEEQAMLRDSIDKFVRDNCDVETHRRVIKGEKGFDPGTWDQFAELGWLCMPFSEEQGGFGGGAVDLMVMTEAMGKGLLRVPFLSTAVTCGGFLQQAGDDAQQDRYIGDIIGGQAQWAFAFAEVDSGYDMARVSCRAEAVDAGFRLDGGKISVLNGHCANFLIVSALTVEGLSLFIVDTSLEGVRRKEFTAVDGSRGAHVEFNGVLLEAGQMLGEAGKAVSYIEDVLAKSIVAMGGEALGSMQVLLQTTVEYTKTREQFGQPIGKFQALQHRMADMYLKVEETRALLFNAAILLDEGSAEAMQACAALKVKIAEAGRLVSQEAVQLHGGIGMTDELDVGHHFKRLHLLGMLYGDEDYYLEKYMQLAG</sequence>
<dbReference type="InterPro" id="IPR009100">
    <property type="entry name" value="AcylCoA_DH/oxidase_NM_dom_sf"/>
</dbReference>
<dbReference type="Pfam" id="PF02771">
    <property type="entry name" value="Acyl-CoA_dh_N"/>
    <property type="match status" value="1"/>
</dbReference>
<organism evidence="10 11">
    <name type="scientific">Biformimicrobium ophioploci</name>
    <dbReference type="NCBI Taxonomy" id="3036711"/>
    <lineage>
        <taxon>Bacteria</taxon>
        <taxon>Pseudomonadati</taxon>
        <taxon>Pseudomonadota</taxon>
        <taxon>Gammaproteobacteria</taxon>
        <taxon>Cellvibrionales</taxon>
        <taxon>Microbulbiferaceae</taxon>
        <taxon>Biformimicrobium</taxon>
    </lineage>
</organism>
<protein>
    <submittedName>
        <fullName evidence="10">Pimeloyl-CoA dehydrogenase small subunit</fullName>
    </submittedName>
</protein>
<keyword evidence="4 6" id="KW-0274">FAD</keyword>
<dbReference type="RefSeq" id="WP_285765018.1">
    <property type="nucleotide sequence ID" value="NZ_BSYJ01000006.1"/>
</dbReference>
<gene>
    <name evidence="10" type="primary">pimD</name>
    <name evidence="10" type="ORF">MNKW57_27260</name>
</gene>
<evidence type="ECO:0000256" key="5">
    <source>
        <dbReference type="ARBA" id="ARBA00023002"/>
    </source>
</evidence>
<dbReference type="InterPro" id="IPR013786">
    <property type="entry name" value="AcylCoA_DH/ox_N"/>
</dbReference>
<dbReference type="InterPro" id="IPR036250">
    <property type="entry name" value="AcylCo_DH-like_C"/>
</dbReference>
<dbReference type="EMBL" id="BSYJ01000006">
    <property type="protein sequence ID" value="GMG88405.1"/>
    <property type="molecule type" value="Genomic_DNA"/>
</dbReference>
<evidence type="ECO:0000256" key="6">
    <source>
        <dbReference type="RuleBase" id="RU362125"/>
    </source>
</evidence>
<feature type="domain" description="Acyl-CoA oxidase/dehydrogenase middle" evidence="8">
    <location>
        <begin position="122"/>
        <end position="206"/>
    </location>
</feature>
<dbReference type="InterPro" id="IPR046373">
    <property type="entry name" value="Acyl-CoA_Oxase/DH_mid-dom_sf"/>
</dbReference>
<keyword evidence="5 6" id="KW-0560">Oxidoreductase</keyword>
<accession>A0ABQ6M224</accession>
<dbReference type="Gene3D" id="1.20.140.10">
    <property type="entry name" value="Butyryl-CoA Dehydrogenase, subunit A, domain 3"/>
    <property type="match status" value="1"/>
</dbReference>
<feature type="domain" description="Acyl-CoA dehydrogenase/oxidase N-terminal" evidence="9">
    <location>
        <begin position="6"/>
        <end position="117"/>
    </location>
</feature>
<dbReference type="SUPFAM" id="SSF47203">
    <property type="entry name" value="Acyl-CoA dehydrogenase C-terminal domain-like"/>
    <property type="match status" value="1"/>
</dbReference>
<dbReference type="SUPFAM" id="SSF56645">
    <property type="entry name" value="Acyl-CoA dehydrogenase NM domain-like"/>
    <property type="match status" value="1"/>
</dbReference>
<dbReference type="Pfam" id="PF00441">
    <property type="entry name" value="Acyl-CoA_dh_1"/>
    <property type="match status" value="1"/>
</dbReference>
<dbReference type="Proteomes" id="UP001224392">
    <property type="component" value="Unassembled WGS sequence"/>
</dbReference>
<keyword evidence="3 6" id="KW-0285">Flavoprotein</keyword>
<evidence type="ECO:0000259" key="7">
    <source>
        <dbReference type="Pfam" id="PF00441"/>
    </source>
</evidence>
<feature type="domain" description="Acyl-CoA dehydrogenase/oxidase C-terminal" evidence="7">
    <location>
        <begin position="231"/>
        <end position="360"/>
    </location>
</feature>
<comment type="cofactor">
    <cofactor evidence="1 6">
        <name>FAD</name>
        <dbReference type="ChEBI" id="CHEBI:57692"/>
    </cofactor>
</comment>
<dbReference type="Gene3D" id="2.40.110.10">
    <property type="entry name" value="Butyryl-CoA Dehydrogenase, subunit A, domain 2"/>
    <property type="match status" value="1"/>
</dbReference>
<evidence type="ECO:0000313" key="10">
    <source>
        <dbReference type="EMBL" id="GMG88405.1"/>
    </source>
</evidence>
<dbReference type="Pfam" id="PF02770">
    <property type="entry name" value="Acyl-CoA_dh_M"/>
    <property type="match status" value="1"/>
</dbReference>
<evidence type="ECO:0000313" key="11">
    <source>
        <dbReference type="Proteomes" id="UP001224392"/>
    </source>
</evidence>
<evidence type="ECO:0000256" key="2">
    <source>
        <dbReference type="ARBA" id="ARBA00009347"/>
    </source>
</evidence>
<evidence type="ECO:0000256" key="3">
    <source>
        <dbReference type="ARBA" id="ARBA00022630"/>
    </source>
</evidence>
<evidence type="ECO:0000259" key="8">
    <source>
        <dbReference type="Pfam" id="PF02770"/>
    </source>
</evidence>
<dbReference type="PANTHER" id="PTHR43884:SF20">
    <property type="entry name" value="ACYL-COA DEHYDROGENASE FADE28"/>
    <property type="match status" value="1"/>
</dbReference>
<name>A0ABQ6M224_9GAMM</name>
<dbReference type="InterPro" id="IPR009075">
    <property type="entry name" value="AcylCo_DH/oxidase_C"/>
</dbReference>
<evidence type="ECO:0000256" key="4">
    <source>
        <dbReference type="ARBA" id="ARBA00022827"/>
    </source>
</evidence>
<keyword evidence="11" id="KW-1185">Reference proteome</keyword>
<dbReference type="InterPro" id="IPR006091">
    <property type="entry name" value="Acyl-CoA_Oxase/DH_mid-dom"/>
</dbReference>
<dbReference type="InterPro" id="IPR037069">
    <property type="entry name" value="AcylCoA_DH/ox_N_sf"/>
</dbReference>
<dbReference type="CDD" id="cd00567">
    <property type="entry name" value="ACAD"/>
    <property type="match status" value="1"/>
</dbReference>
<dbReference type="Gene3D" id="1.10.540.10">
    <property type="entry name" value="Acyl-CoA dehydrogenase/oxidase, N-terminal domain"/>
    <property type="match status" value="1"/>
</dbReference>
<comment type="similarity">
    <text evidence="2 6">Belongs to the acyl-CoA dehydrogenase family.</text>
</comment>
<comment type="caution">
    <text evidence="10">The sequence shown here is derived from an EMBL/GenBank/DDBJ whole genome shotgun (WGS) entry which is preliminary data.</text>
</comment>